<evidence type="ECO:0000256" key="6">
    <source>
        <dbReference type="ARBA" id="ARBA00022840"/>
    </source>
</evidence>
<reference evidence="10" key="1">
    <citation type="submission" date="2018-01" db="EMBL/GenBank/DDBJ databases">
        <authorList>
            <person name="Mao J.F."/>
        </authorList>
    </citation>
    <scope>NUCLEOTIDE SEQUENCE</scope>
    <source>
        <strain evidence="10">Huo1</strain>
        <tissue evidence="10">Leaf</tissue>
    </source>
</reference>
<dbReference type="Pfam" id="PF00931">
    <property type="entry name" value="NB-ARC"/>
    <property type="match status" value="1"/>
</dbReference>
<dbReference type="Gene3D" id="1.10.8.430">
    <property type="entry name" value="Helical domain of apoptotic protease-activating factors"/>
    <property type="match status" value="1"/>
</dbReference>
<dbReference type="Pfam" id="PF23247">
    <property type="entry name" value="LRR_RPS2"/>
    <property type="match status" value="2"/>
</dbReference>
<dbReference type="Proteomes" id="UP000298416">
    <property type="component" value="Unassembled WGS sequence"/>
</dbReference>
<sequence>MLSRIFEPFLKKVRESILSKLVEQMADNAHNNLKSIKDFELNLKALQKKLKSLSAKASDVEEQIKNSELSGRKKRKREVDDWLEDVRSFENQVKELGAQVESEGFIVRLMDGGLPAKLNDEVDLLVERSRHFGELVLDVCGSRGDKLLTNEMVGEAFNKNLEKILEHLESGQVSSVGVHGMGGVGKTTLAKHIHNRLLQHSQGRVIWVTVSKEFSVTTLQDKIARFIGLDFGGEDNEDKRAARLHTTLSQMKNSVLILDDVWENIDFLKVGCPVSVECCRLIITTRILKLCRQICCQKVIPVQTLHHHEAWKLFNETLRNEIELDSLAEKTARSVAELCGGLPLAIVTVAGSMRRERAIHTWRTAYAELKERVSGIDDMGVGKVYNVLKYSFDRLNGNCPSQGNEFNTLQHCFLHCALYPEDKEFTKDFLVREFISVGLVEERKTRREQVEQGHSVLDKLLNVCLLESCAGPSRFDPTECVKMHDLLRSMALNICEGKYKVRASDKSLREIPKEAEWEKDLEKVSLMKNDIGRIEEGMSPDCPKLSTLLLCYNIGLEFIPDSFFSKMQGLCTLDLRGTRITKLPNSICALKSLKALLLWSCRNLEHVPYLGEMKELRELNLSNTAITKVPGGVGELFNLKFLALNVHTLEMLPRGLFLKLGKLQHLELPLRIQVVIEEIENLKLLEEFSGRVENMNDLKSLITSWGSRVCDTCYSILVGSYHEDEYNTIGGTCHDKELFLFKCDLKDERVLAEGIVQQCEGLGICFVDGLKILRIESCGGIEYIWRSESQMSAIEEIELVELDAIKGLIEKGEIGASAAHQPVFSSLTKLRIEKCNRMRISLPGAPNLEVIDIRECEEIEEIFEDEGTGSLTLPKLKTLWLTELPRLRKVGILSRAPNLEVIDIRECEEIEEIFEDEGTGSLTLPKLKTLRLKELPRLRKVGILSSAPNLEDIHISCCEEIEEIFDDEGTGSLSLPKLKTLRLKELPRLRKVGILSRAPNLEGIHIRDCEKIEEIFEDEGTGSPTLPKLKSLRLEELRRLRKVGILSSAPNLEVIDISKCEEIEDVFDDEGRGCLTLPKLKTLCLRGQPRLRKVGILSSAPNLEDIHISCCEEIEEIFEDEGTGSLSLPKLKTLRLEGLPRLRKVGILLSAPNLEAINISKCEEIEDMFDDEGRGCLTLPKLKTLCLRGQPRLRKVGILSSAPNLEDIHISCCEEIEEIFEDEGTGSLSLPKLKTLRLKGLPRLRKVGILLSAPNLEAINISECEEIEDVFDDEGRGCLTLPKLKTLYLNGQPRLRKVGILSRAPNLEVILITKCKEIEDVFDDEGRGFLTLLKLKYITLKELPRLRKVGILSSAPNLEVIDISKCEEIEDVFDDEGSGCLTFPKLKNIWLKELPRLRKVGILSSAPNLEDIHICWCEEIEEIFEDEGTGSLSLPKLKTLRLKGLPRLRKVGILSSAPNLEDIDIRECEEIEDVFDDEGTGSLTLPKLISLELEELPTLKSLCKGTTIICNSIEAISIKECPRLMNKLPVDVDSAVPRRSTTAGDGDNPGGRGGTEETPAIPLTEKQPSIATTKARRNRHLTLPKLIMLKLEELPTLKSLCKGTTIICKIDEQTSCGCGFASTM</sequence>
<accession>A0A8X8W5S2</accession>
<gene>
    <name evidence="10" type="ORF">SASPL_149978</name>
</gene>
<protein>
    <recommendedName>
        <fullName evidence="9">AAA+ ATPase domain-containing protein</fullName>
    </recommendedName>
</protein>
<dbReference type="SMART" id="SM00367">
    <property type="entry name" value="LRR_CC"/>
    <property type="match status" value="10"/>
</dbReference>
<evidence type="ECO:0000256" key="2">
    <source>
        <dbReference type="ARBA" id="ARBA00022614"/>
    </source>
</evidence>
<keyword evidence="11" id="KW-1185">Reference proteome</keyword>
<evidence type="ECO:0000256" key="8">
    <source>
        <dbReference type="SAM" id="MobiDB-lite"/>
    </source>
</evidence>
<dbReference type="SMART" id="SM00382">
    <property type="entry name" value="AAA"/>
    <property type="match status" value="1"/>
</dbReference>
<dbReference type="GO" id="GO:0051707">
    <property type="term" value="P:response to other organism"/>
    <property type="evidence" value="ECO:0007669"/>
    <property type="project" value="UniProtKB-ARBA"/>
</dbReference>
<dbReference type="SMART" id="SM00369">
    <property type="entry name" value="LRR_TYP"/>
    <property type="match status" value="2"/>
</dbReference>
<keyword evidence="3" id="KW-0677">Repeat</keyword>
<keyword evidence="7" id="KW-0175">Coiled coil</keyword>
<keyword evidence="2" id="KW-0433">Leucine-rich repeat</keyword>
<dbReference type="GO" id="GO:0006952">
    <property type="term" value="P:defense response"/>
    <property type="evidence" value="ECO:0007669"/>
    <property type="project" value="UniProtKB-KW"/>
</dbReference>
<name>A0A8X8W5S2_SALSN</name>
<keyword evidence="4" id="KW-0547">Nucleotide-binding</keyword>
<evidence type="ECO:0000259" key="9">
    <source>
        <dbReference type="SMART" id="SM00382"/>
    </source>
</evidence>
<feature type="region of interest" description="Disordered" evidence="8">
    <location>
        <begin position="1535"/>
        <end position="1575"/>
    </location>
</feature>
<dbReference type="PANTHER" id="PTHR33463:SF187">
    <property type="entry name" value="AND NB-ARC DOMAIN DISEASE RESISTANCE PROTEIN, PUTATIVE-RELATED"/>
    <property type="match status" value="1"/>
</dbReference>
<reference evidence="10" key="2">
    <citation type="submission" date="2020-08" db="EMBL/GenBank/DDBJ databases">
        <title>Plant Genome Project.</title>
        <authorList>
            <person name="Zhang R.-G."/>
        </authorList>
    </citation>
    <scope>NUCLEOTIDE SEQUENCE</scope>
    <source>
        <strain evidence="10">Huo1</strain>
        <tissue evidence="10">Leaf</tissue>
    </source>
</reference>
<dbReference type="SUPFAM" id="SSF52540">
    <property type="entry name" value="P-loop containing nucleoside triphosphate hydrolases"/>
    <property type="match status" value="1"/>
</dbReference>
<dbReference type="InterPro" id="IPR003591">
    <property type="entry name" value="Leu-rich_rpt_typical-subtyp"/>
</dbReference>
<dbReference type="InterPro" id="IPR042197">
    <property type="entry name" value="Apaf_helical"/>
</dbReference>
<evidence type="ECO:0000256" key="3">
    <source>
        <dbReference type="ARBA" id="ARBA00022737"/>
    </source>
</evidence>
<dbReference type="EMBL" id="PNBA02000020">
    <property type="protein sequence ID" value="KAG6388550.1"/>
    <property type="molecule type" value="Genomic_DNA"/>
</dbReference>
<dbReference type="InterPro" id="IPR050905">
    <property type="entry name" value="Plant_NBS-LRR"/>
</dbReference>
<dbReference type="Gene3D" id="3.80.10.10">
    <property type="entry name" value="Ribonuclease Inhibitor"/>
    <property type="match status" value="4"/>
</dbReference>
<evidence type="ECO:0000256" key="1">
    <source>
        <dbReference type="ARBA" id="ARBA00008894"/>
    </source>
</evidence>
<dbReference type="Pfam" id="PF23559">
    <property type="entry name" value="WHD_DRP"/>
    <property type="match status" value="1"/>
</dbReference>
<dbReference type="InterPro" id="IPR002182">
    <property type="entry name" value="NB-ARC"/>
</dbReference>
<dbReference type="InterPro" id="IPR058922">
    <property type="entry name" value="WHD_DRP"/>
</dbReference>
<dbReference type="PRINTS" id="PR00364">
    <property type="entry name" value="DISEASERSIST"/>
</dbReference>
<evidence type="ECO:0000313" key="10">
    <source>
        <dbReference type="EMBL" id="KAG6388550.1"/>
    </source>
</evidence>
<evidence type="ECO:0000256" key="5">
    <source>
        <dbReference type="ARBA" id="ARBA00022821"/>
    </source>
</evidence>
<dbReference type="FunFam" id="3.40.50.300:FF:001091">
    <property type="entry name" value="Probable disease resistance protein At1g61300"/>
    <property type="match status" value="1"/>
</dbReference>
<dbReference type="PANTHER" id="PTHR33463">
    <property type="entry name" value="NB-ARC DOMAIN-CONTAINING PROTEIN-RELATED"/>
    <property type="match status" value="1"/>
</dbReference>
<dbReference type="GO" id="GO:0043531">
    <property type="term" value="F:ADP binding"/>
    <property type="evidence" value="ECO:0007669"/>
    <property type="project" value="InterPro"/>
</dbReference>
<keyword evidence="5" id="KW-0611">Plant defense</keyword>
<dbReference type="Gene3D" id="3.40.50.300">
    <property type="entry name" value="P-loop containing nucleotide triphosphate hydrolases"/>
    <property type="match status" value="1"/>
</dbReference>
<dbReference type="InterPro" id="IPR003593">
    <property type="entry name" value="AAA+_ATPase"/>
</dbReference>
<dbReference type="InterPro" id="IPR027417">
    <property type="entry name" value="P-loop_NTPase"/>
</dbReference>
<keyword evidence="6" id="KW-0067">ATP-binding</keyword>
<dbReference type="InterPro" id="IPR006553">
    <property type="entry name" value="Leu-rich_rpt_Cys-con_subtyp"/>
</dbReference>
<feature type="domain" description="AAA+ ATPase" evidence="9">
    <location>
        <begin position="172"/>
        <end position="306"/>
    </location>
</feature>
<dbReference type="InterPro" id="IPR001611">
    <property type="entry name" value="Leu-rich_rpt"/>
</dbReference>
<dbReference type="Pfam" id="PF13855">
    <property type="entry name" value="LRR_8"/>
    <property type="match status" value="1"/>
</dbReference>
<proteinExistence type="inferred from homology"/>
<comment type="similarity">
    <text evidence="1">Belongs to the disease resistance NB-LRR family.</text>
</comment>
<evidence type="ECO:0000256" key="4">
    <source>
        <dbReference type="ARBA" id="ARBA00022741"/>
    </source>
</evidence>
<feature type="coiled-coil region" evidence="7">
    <location>
        <begin position="36"/>
        <end position="99"/>
    </location>
</feature>
<evidence type="ECO:0000313" key="11">
    <source>
        <dbReference type="Proteomes" id="UP000298416"/>
    </source>
</evidence>
<evidence type="ECO:0000256" key="7">
    <source>
        <dbReference type="SAM" id="Coils"/>
    </source>
</evidence>
<organism evidence="10">
    <name type="scientific">Salvia splendens</name>
    <name type="common">Scarlet sage</name>
    <dbReference type="NCBI Taxonomy" id="180675"/>
    <lineage>
        <taxon>Eukaryota</taxon>
        <taxon>Viridiplantae</taxon>
        <taxon>Streptophyta</taxon>
        <taxon>Embryophyta</taxon>
        <taxon>Tracheophyta</taxon>
        <taxon>Spermatophyta</taxon>
        <taxon>Magnoliopsida</taxon>
        <taxon>eudicotyledons</taxon>
        <taxon>Gunneridae</taxon>
        <taxon>Pentapetalae</taxon>
        <taxon>asterids</taxon>
        <taxon>lamiids</taxon>
        <taxon>Lamiales</taxon>
        <taxon>Lamiaceae</taxon>
        <taxon>Nepetoideae</taxon>
        <taxon>Mentheae</taxon>
        <taxon>Salviinae</taxon>
        <taxon>Salvia</taxon>
        <taxon>Salvia subgen. Calosphace</taxon>
        <taxon>core Calosphace</taxon>
    </lineage>
</organism>
<dbReference type="SUPFAM" id="SSF52058">
    <property type="entry name" value="L domain-like"/>
    <property type="match status" value="3"/>
</dbReference>
<dbReference type="InterPro" id="IPR057135">
    <property type="entry name" value="At4g27190-like_LRR"/>
</dbReference>
<comment type="caution">
    <text evidence="10">The sequence shown here is derived from an EMBL/GenBank/DDBJ whole genome shotgun (WGS) entry which is preliminary data.</text>
</comment>
<dbReference type="InterPro" id="IPR032675">
    <property type="entry name" value="LRR_dom_sf"/>
</dbReference>
<dbReference type="GO" id="GO:0005524">
    <property type="term" value="F:ATP binding"/>
    <property type="evidence" value="ECO:0007669"/>
    <property type="project" value="UniProtKB-KW"/>
</dbReference>